<feature type="signal peptide" evidence="1">
    <location>
        <begin position="1"/>
        <end position="28"/>
    </location>
</feature>
<accession>A0ABP9WPI2</accession>
<organism evidence="2 3">
    <name type="scientific">Microbulbifer aestuariivivens</name>
    <dbReference type="NCBI Taxonomy" id="1908308"/>
    <lineage>
        <taxon>Bacteria</taxon>
        <taxon>Pseudomonadati</taxon>
        <taxon>Pseudomonadota</taxon>
        <taxon>Gammaproteobacteria</taxon>
        <taxon>Cellvibrionales</taxon>
        <taxon>Microbulbiferaceae</taxon>
        <taxon>Microbulbifer</taxon>
    </lineage>
</organism>
<proteinExistence type="predicted"/>
<sequence length="176" mass="18808">MIFKTTQRLRSVLAAMLLLWLWHSPALAEEGAAASRMTSSEIAGLDSGASSQGAAITATHSLTSLFEQAVLVAQVQVSGIHRDIDNALSEPGMVAVSGYVYSAVSRRMWKGEAGKLLAFRLGLDACLEKLKQGERYIIFATPDSYGRLQLNSCEAAIPDVDAAALLAQLDRIAKQG</sequence>
<keyword evidence="3" id="KW-1185">Reference proteome</keyword>
<feature type="chain" id="PRO_5047007908" evidence="1">
    <location>
        <begin position="29"/>
        <end position="176"/>
    </location>
</feature>
<evidence type="ECO:0000313" key="3">
    <source>
        <dbReference type="Proteomes" id="UP001408594"/>
    </source>
</evidence>
<reference evidence="2 3" key="1">
    <citation type="submission" date="2024-02" db="EMBL/GenBank/DDBJ databases">
        <title>Microbulbifer aestuariivivens NBRC 112533.</title>
        <authorList>
            <person name="Ichikawa N."/>
            <person name="Katano-Makiyama Y."/>
            <person name="Hidaka K."/>
        </authorList>
    </citation>
    <scope>NUCLEOTIDE SEQUENCE [LARGE SCALE GENOMIC DNA]</scope>
    <source>
        <strain evidence="2 3">NBRC 112533</strain>
    </source>
</reference>
<name>A0ABP9WPI2_9GAMM</name>
<protein>
    <submittedName>
        <fullName evidence="2">Uncharacterized protein</fullName>
    </submittedName>
</protein>
<dbReference type="EMBL" id="BAABRT010000006">
    <property type="protein sequence ID" value="GAA5524518.1"/>
    <property type="molecule type" value="Genomic_DNA"/>
</dbReference>
<dbReference type="Proteomes" id="UP001408594">
    <property type="component" value="Unassembled WGS sequence"/>
</dbReference>
<gene>
    <name evidence="2" type="ORF">Maes01_01075</name>
</gene>
<evidence type="ECO:0000256" key="1">
    <source>
        <dbReference type="SAM" id="SignalP"/>
    </source>
</evidence>
<comment type="caution">
    <text evidence="2">The sequence shown here is derived from an EMBL/GenBank/DDBJ whole genome shotgun (WGS) entry which is preliminary data.</text>
</comment>
<keyword evidence="1" id="KW-0732">Signal</keyword>
<evidence type="ECO:0000313" key="2">
    <source>
        <dbReference type="EMBL" id="GAA5524518.1"/>
    </source>
</evidence>